<keyword evidence="2" id="KW-1185">Reference proteome</keyword>
<dbReference type="EMBL" id="JAFBEE010000002">
    <property type="protein sequence ID" value="MBM7613927.1"/>
    <property type="molecule type" value="Genomic_DNA"/>
</dbReference>
<comment type="caution">
    <text evidence="1">The sequence shown here is derived from an EMBL/GenBank/DDBJ whole genome shotgun (WGS) entry which is preliminary data.</text>
</comment>
<name>A0ABS2NLW0_9FIRM</name>
<evidence type="ECO:0008006" key="3">
    <source>
        <dbReference type="Google" id="ProtNLM"/>
    </source>
</evidence>
<reference evidence="1 2" key="1">
    <citation type="submission" date="2021-01" db="EMBL/GenBank/DDBJ databases">
        <title>Genomic Encyclopedia of Type Strains, Phase IV (KMG-IV): sequencing the most valuable type-strain genomes for metagenomic binning, comparative biology and taxonomic classification.</title>
        <authorList>
            <person name="Goeker M."/>
        </authorList>
    </citation>
    <scope>NUCLEOTIDE SEQUENCE [LARGE SCALE GENOMIC DNA]</scope>
    <source>
        <strain evidence="1 2">DSM 25890</strain>
    </source>
</reference>
<organism evidence="1 2">
    <name type="scientific">Alkaliphilus hydrothermalis</name>
    <dbReference type="NCBI Taxonomy" id="1482730"/>
    <lineage>
        <taxon>Bacteria</taxon>
        <taxon>Bacillati</taxon>
        <taxon>Bacillota</taxon>
        <taxon>Clostridia</taxon>
        <taxon>Peptostreptococcales</taxon>
        <taxon>Natronincolaceae</taxon>
        <taxon>Alkaliphilus</taxon>
    </lineage>
</organism>
<dbReference type="RefSeq" id="WP_204400213.1">
    <property type="nucleotide sequence ID" value="NZ_JAFBEE010000002.1"/>
</dbReference>
<evidence type="ECO:0000313" key="1">
    <source>
        <dbReference type="EMBL" id="MBM7613927.1"/>
    </source>
</evidence>
<accession>A0ABS2NLW0</accession>
<gene>
    <name evidence="1" type="ORF">JOC73_000436</name>
</gene>
<proteinExistence type="predicted"/>
<dbReference type="Proteomes" id="UP001314796">
    <property type="component" value="Unassembled WGS sequence"/>
</dbReference>
<sequence>MAMNLNPNPEDQISLEKDLYCPDFKAECVIVDKVYFSCQQRECFDEVFAPLPCGGEYEFVDITFNPGEIIEDTLVITPIPNRPNFSRVRFRVRITYTLQVRDKCDPKNILSIAGELPEIQKDIIMFIPEARDEFTFQIVIETASQLLTEPVQEDGFFVFAVGVFIIAKIVGRVQLLIPAFGFCPEPPDCEEFFPEDICIDFDEVPFPEFFPPQLEDIDSSFL</sequence>
<evidence type="ECO:0000313" key="2">
    <source>
        <dbReference type="Proteomes" id="UP001314796"/>
    </source>
</evidence>
<protein>
    <recommendedName>
        <fullName evidence="3">SipL SPOCS domain-containing protein</fullName>
    </recommendedName>
</protein>